<evidence type="ECO:0008006" key="3">
    <source>
        <dbReference type="Google" id="ProtNLM"/>
    </source>
</evidence>
<dbReference type="OrthoDB" id="4307211at2759"/>
<evidence type="ECO:0000313" key="1">
    <source>
        <dbReference type="EMBL" id="GBM24246.1"/>
    </source>
</evidence>
<keyword evidence="2" id="KW-1185">Reference proteome</keyword>
<proteinExistence type="predicted"/>
<comment type="caution">
    <text evidence="1">The sequence shown here is derived from an EMBL/GenBank/DDBJ whole genome shotgun (WGS) entry which is preliminary data.</text>
</comment>
<gene>
    <name evidence="1" type="ORF">AVEN_22577_1</name>
</gene>
<evidence type="ECO:0000313" key="2">
    <source>
        <dbReference type="Proteomes" id="UP000499080"/>
    </source>
</evidence>
<sequence length="107" mass="12168">MASNNFHMAMPENGLLVMSSSCWQQSWDQQISNKLHSIKPMICPWPVPPVRGFDVKLNRFCTGHTRVTHKPLLFGVRCPTCASCHAALTILHILVECPIFNNHRLLF</sequence>
<accession>A0A4Y2E7D4</accession>
<dbReference type="Proteomes" id="UP000499080">
    <property type="component" value="Unassembled WGS sequence"/>
</dbReference>
<protein>
    <recommendedName>
        <fullName evidence="3">Reverse transcriptase zinc-binding domain-containing protein</fullName>
    </recommendedName>
</protein>
<dbReference type="AlphaFoldDB" id="A0A4Y2E7D4"/>
<organism evidence="1 2">
    <name type="scientific">Araneus ventricosus</name>
    <name type="common">Orbweaver spider</name>
    <name type="synonym">Epeira ventricosa</name>
    <dbReference type="NCBI Taxonomy" id="182803"/>
    <lineage>
        <taxon>Eukaryota</taxon>
        <taxon>Metazoa</taxon>
        <taxon>Ecdysozoa</taxon>
        <taxon>Arthropoda</taxon>
        <taxon>Chelicerata</taxon>
        <taxon>Arachnida</taxon>
        <taxon>Araneae</taxon>
        <taxon>Araneomorphae</taxon>
        <taxon>Entelegynae</taxon>
        <taxon>Araneoidea</taxon>
        <taxon>Araneidae</taxon>
        <taxon>Araneus</taxon>
    </lineage>
</organism>
<dbReference type="EMBL" id="BGPR01000514">
    <property type="protein sequence ID" value="GBM24246.1"/>
    <property type="molecule type" value="Genomic_DNA"/>
</dbReference>
<name>A0A4Y2E7D4_ARAVE</name>
<reference evidence="1 2" key="1">
    <citation type="journal article" date="2019" name="Sci. Rep.">
        <title>Orb-weaving spider Araneus ventricosus genome elucidates the spidroin gene catalogue.</title>
        <authorList>
            <person name="Kono N."/>
            <person name="Nakamura H."/>
            <person name="Ohtoshi R."/>
            <person name="Moran D.A.P."/>
            <person name="Shinohara A."/>
            <person name="Yoshida Y."/>
            <person name="Fujiwara M."/>
            <person name="Mori M."/>
            <person name="Tomita M."/>
            <person name="Arakawa K."/>
        </authorList>
    </citation>
    <scope>NUCLEOTIDE SEQUENCE [LARGE SCALE GENOMIC DNA]</scope>
</reference>